<gene>
    <name evidence="1" type="ORF">KI387_039699</name>
</gene>
<evidence type="ECO:0000313" key="2">
    <source>
        <dbReference type="Proteomes" id="UP000824469"/>
    </source>
</evidence>
<dbReference type="AlphaFoldDB" id="A0AA38FC80"/>
<sequence length="60" mass="5776">VVGEGIVDVAGTIDVVDTVVITGMGPNCKTTGGKVDTGSAELAEAGVEVGASVRGIDTGM</sequence>
<dbReference type="EMBL" id="JAHRHJ020000011">
    <property type="protein sequence ID" value="KAH9296111.1"/>
    <property type="molecule type" value="Genomic_DNA"/>
</dbReference>
<accession>A0AA38FC80</accession>
<organism evidence="1 2">
    <name type="scientific">Taxus chinensis</name>
    <name type="common">Chinese yew</name>
    <name type="synonym">Taxus wallichiana var. chinensis</name>
    <dbReference type="NCBI Taxonomy" id="29808"/>
    <lineage>
        <taxon>Eukaryota</taxon>
        <taxon>Viridiplantae</taxon>
        <taxon>Streptophyta</taxon>
        <taxon>Embryophyta</taxon>
        <taxon>Tracheophyta</taxon>
        <taxon>Spermatophyta</taxon>
        <taxon>Pinopsida</taxon>
        <taxon>Pinidae</taxon>
        <taxon>Conifers II</taxon>
        <taxon>Cupressales</taxon>
        <taxon>Taxaceae</taxon>
        <taxon>Taxus</taxon>
    </lineage>
</organism>
<dbReference type="Proteomes" id="UP000824469">
    <property type="component" value="Unassembled WGS sequence"/>
</dbReference>
<feature type="non-terminal residue" evidence="1">
    <location>
        <position position="60"/>
    </location>
</feature>
<comment type="caution">
    <text evidence="1">The sequence shown here is derived from an EMBL/GenBank/DDBJ whole genome shotgun (WGS) entry which is preliminary data.</text>
</comment>
<proteinExistence type="predicted"/>
<name>A0AA38FC80_TAXCH</name>
<keyword evidence="2" id="KW-1185">Reference proteome</keyword>
<feature type="non-terminal residue" evidence="1">
    <location>
        <position position="1"/>
    </location>
</feature>
<evidence type="ECO:0000313" key="1">
    <source>
        <dbReference type="EMBL" id="KAH9296111.1"/>
    </source>
</evidence>
<reference evidence="1 2" key="1">
    <citation type="journal article" date="2021" name="Nat. Plants">
        <title>The Taxus genome provides insights into paclitaxel biosynthesis.</title>
        <authorList>
            <person name="Xiong X."/>
            <person name="Gou J."/>
            <person name="Liao Q."/>
            <person name="Li Y."/>
            <person name="Zhou Q."/>
            <person name="Bi G."/>
            <person name="Li C."/>
            <person name="Du R."/>
            <person name="Wang X."/>
            <person name="Sun T."/>
            <person name="Guo L."/>
            <person name="Liang H."/>
            <person name="Lu P."/>
            <person name="Wu Y."/>
            <person name="Zhang Z."/>
            <person name="Ro D.K."/>
            <person name="Shang Y."/>
            <person name="Huang S."/>
            <person name="Yan J."/>
        </authorList>
    </citation>
    <scope>NUCLEOTIDE SEQUENCE [LARGE SCALE GENOMIC DNA]</scope>
    <source>
        <strain evidence="1">Ta-2019</strain>
    </source>
</reference>
<protein>
    <submittedName>
        <fullName evidence="1">Uncharacterized protein</fullName>
    </submittedName>
</protein>